<protein>
    <recommendedName>
        <fullName evidence="5">GDP-fucose protein O-fucosyltransferase 1</fullName>
        <ecNumber evidence="4">2.4.1.221</ecNumber>
    </recommendedName>
    <alternativeName>
        <fullName evidence="14">Peptide-O-fucosyltransferase 1</fullName>
    </alternativeName>
</protein>
<keyword evidence="9" id="KW-0914">Notch signaling pathway</keyword>
<dbReference type="GO" id="GO:0005783">
    <property type="term" value="C:endoplasmic reticulum"/>
    <property type="evidence" value="ECO:0007669"/>
    <property type="project" value="UniProtKB-SubCell"/>
</dbReference>
<evidence type="ECO:0000313" key="17">
    <source>
        <dbReference type="EMBL" id="KAJ8943224.1"/>
    </source>
</evidence>
<evidence type="ECO:0000256" key="8">
    <source>
        <dbReference type="ARBA" id="ARBA00022824"/>
    </source>
</evidence>
<evidence type="ECO:0000256" key="15">
    <source>
        <dbReference type="ARBA" id="ARBA00047273"/>
    </source>
</evidence>
<keyword evidence="7" id="KW-0808">Transferase</keyword>
<keyword evidence="12" id="KW-0294">Fucose metabolism</keyword>
<comment type="similarity">
    <text evidence="3">Belongs to the glycosyltransferase 65 family.</text>
</comment>
<dbReference type="EMBL" id="JANEYF010002698">
    <property type="protein sequence ID" value="KAJ8943224.1"/>
    <property type="molecule type" value="Genomic_DNA"/>
</dbReference>
<sequence>MGRFGNQADHFLGALGFAHGLNRTLVLPPWVEYRYGEPKSIQVPFDTYFKVEPLKKYHKILVMEEFMTKIAPYEWPEYQRIAFCYMARGLGKSCNAKEGNPFGPFWDTFNIDFIGSEFYSPLHYDVYHNMAQQWKDRYPPSKWPVLAFTGAPASFPVQLENRGLQKYLEWSDRIHLRNGIDWVRACEHIPESPNLFAAAQCVGYQNEKGKATSNMCLPSKETIIRQIKRVIKSINNLANNNDRTIKSLYVASDSYHMLDDLRIALKRMKVHVFKYDKSSPHVDLAILGKSNHFIGNCISSFSAFVKRERDAKGFPSSFWAFPVEKSNKYNSFLHDEL</sequence>
<dbReference type="GO" id="GO:0006004">
    <property type="term" value="P:fucose metabolic process"/>
    <property type="evidence" value="ECO:0007669"/>
    <property type="project" value="UniProtKB-KW"/>
</dbReference>
<evidence type="ECO:0000256" key="14">
    <source>
        <dbReference type="ARBA" id="ARBA00033080"/>
    </source>
</evidence>
<dbReference type="PANTHER" id="PTHR21420:SF10">
    <property type="entry name" value="GDP-FUCOSE PROTEIN O-FUCOSYLTRANSFERASE 1"/>
    <property type="match status" value="1"/>
</dbReference>
<name>A0AAV8XZD6_9CUCU</name>
<evidence type="ECO:0000256" key="3">
    <source>
        <dbReference type="ARBA" id="ARBA00010626"/>
    </source>
</evidence>
<gene>
    <name evidence="17" type="ORF">NQ314_009797</name>
</gene>
<dbReference type="Proteomes" id="UP001162156">
    <property type="component" value="Unassembled WGS sequence"/>
</dbReference>
<evidence type="ECO:0000256" key="10">
    <source>
        <dbReference type="ARBA" id="ARBA00023157"/>
    </source>
</evidence>
<dbReference type="EC" id="2.4.1.221" evidence="4"/>
<keyword evidence="10" id="KW-1015">Disulfide bond</keyword>
<evidence type="ECO:0000256" key="1">
    <source>
        <dbReference type="ARBA" id="ARBA00004240"/>
    </source>
</evidence>
<evidence type="ECO:0000256" key="12">
    <source>
        <dbReference type="ARBA" id="ARBA00023253"/>
    </source>
</evidence>
<dbReference type="InterPro" id="IPR039922">
    <property type="entry name" value="POFUT1"/>
</dbReference>
<evidence type="ECO:0000256" key="11">
    <source>
        <dbReference type="ARBA" id="ARBA00023180"/>
    </source>
</evidence>
<keyword evidence="6" id="KW-0328">Glycosyltransferase</keyword>
<dbReference type="GO" id="GO:0046922">
    <property type="term" value="F:peptide-O-fucosyltransferase activity"/>
    <property type="evidence" value="ECO:0007669"/>
    <property type="project" value="UniProtKB-EC"/>
</dbReference>
<keyword evidence="11" id="KW-0325">Glycoprotein</keyword>
<comment type="catalytic activity">
    <reaction evidence="15">
        <text>L-threonyl-[protein] + GDP-beta-L-fucose = 3-O-(alpha-L-fucosyl)-L-threonyl-[protein] + GDP + H(+)</text>
        <dbReference type="Rhea" id="RHEA:70491"/>
        <dbReference type="Rhea" id="RHEA-COMP:11060"/>
        <dbReference type="Rhea" id="RHEA-COMP:17915"/>
        <dbReference type="ChEBI" id="CHEBI:15378"/>
        <dbReference type="ChEBI" id="CHEBI:30013"/>
        <dbReference type="ChEBI" id="CHEBI:57273"/>
        <dbReference type="ChEBI" id="CHEBI:58189"/>
        <dbReference type="ChEBI" id="CHEBI:189631"/>
        <dbReference type="EC" id="2.4.1.221"/>
    </reaction>
    <physiologicalReaction direction="left-to-right" evidence="15">
        <dbReference type="Rhea" id="RHEA:70492"/>
    </physiologicalReaction>
</comment>
<evidence type="ECO:0000256" key="4">
    <source>
        <dbReference type="ARBA" id="ARBA00012196"/>
    </source>
</evidence>
<dbReference type="CDD" id="cd11302">
    <property type="entry name" value="O-FucT-1"/>
    <property type="match status" value="1"/>
</dbReference>
<dbReference type="GO" id="GO:0007219">
    <property type="term" value="P:Notch signaling pathway"/>
    <property type="evidence" value="ECO:0007669"/>
    <property type="project" value="UniProtKB-KW"/>
</dbReference>
<proteinExistence type="inferred from homology"/>
<evidence type="ECO:0000256" key="16">
    <source>
        <dbReference type="ARBA" id="ARBA00048647"/>
    </source>
</evidence>
<evidence type="ECO:0000256" key="5">
    <source>
        <dbReference type="ARBA" id="ARBA00021745"/>
    </source>
</evidence>
<keyword evidence="13" id="KW-0119">Carbohydrate metabolism</keyword>
<dbReference type="Gene3D" id="3.40.50.11350">
    <property type="match status" value="1"/>
</dbReference>
<evidence type="ECO:0000256" key="6">
    <source>
        <dbReference type="ARBA" id="ARBA00022676"/>
    </source>
</evidence>
<evidence type="ECO:0000256" key="2">
    <source>
        <dbReference type="ARBA" id="ARBA00004922"/>
    </source>
</evidence>
<reference evidence="17" key="1">
    <citation type="journal article" date="2023" name="Insect Mol. Biol.">
        <title>Genome sequencing provides insights into the evolution of gene families encoding plant cell wall-degrading enzymes in longhorned beetles.</title>
        <authorList>
            <person name="Shin N.R."/>
            <person name="Okamura Y."/>
            <person name="Kirsch R."/>
            <person name="Pauchet Y."/>
        </authorList>
    </citation>
    <scope>NUCLEOTIDE SEQUENCE</scope>
    <source>
        <strain evidence="17">RBIC_L_NR</strain>
    </source>
</reference>
<comment type="catalytic activity">
    <reaction evidence="16">
        <text>L-seryl-[protein] + GDP-beta-L-fucose = 3-O-(alpha-L-fucosyl)-L-seryl-[protein] + GDP + H(+)</text>
        <dbReference type="Rhea" id="RHEA:63644"/>
        <dbReference type="Rhea" id="RHEA-COMP:9863"/>
        <dbReference type="Rhea" id="RHEA-COMP:17914"/>
        <dbReference type="ChEBI" id="CHEBI:15378"/>
        <dbReference type="ChEBI" id="CHEBI:29999"/>
        <dbReference type="ChEBI" id="CHEBI:57273"/>
        <dbReference type="ChEBI" id="CHEBI:58189"/>
        <dbReference type="ChEBI" id="CHEBI:189632"/>
        <dbReference type="EC" id="2.4.1.221"/>
    </reaction>
    <physiologicalReaction direction="left-to-right" evidence="16">
        <dbReference type="Rhea" id="RHEA:63645"/>
    </physiologicalReaction>
</comment>
<dbReference type="Gene3D" id="3.40.50.11340">
    <property type="match status" value="1"/>
</dbReference>
<evidence type="ECO:0000313" key="18">
    <source>
        <dbReference type="Proteomes" id="UP001162156"/>
    </source>
</evidence>
<evidence type="ECO:0000256" key="9">
    <source>
        <dbReference type="ARBA" id="ARBA00022976"/>
    </source>
</evidence>
<dbReference type="AlphaFoldDB" id="A0AAV8XZD6"/>
<dbReference type="Pfam" id="PF10250">
    <property type="entry name" value="O-FucT"/>
    <property type="match status" value="1"/>
</dbReference>
<comment type="pathway">
    <text evidence="2">Protein modification; protein glycosylation.</text>
</comment>
<accession>A0AAV8XZD6</accession>
<organism evidence="17 18">
    <name type="scientific">Rhamnusium bicolor</name>
    <dbReference type="NCBI Taxonomy" id="1586634"/>
    <lineage>
        <taxon>Eukaryota</taxon>
        <taxon>Metazoa</taxon>
        <taxon>Ecdysozoa</taxon>
        <taxon>Arthropoda</taxon>
        <taxon>Hexapoda</taxon>
        <taxon>Insecta</taxon>
        <taxon>Pterygota</taxon>
        <taxon>Neoptera</taxon>
        <taxon>Endopterygota</taxon>
        <taxon>Coleoptera</taxon>
        <taxon>Polyphaga</taxon>
        <taxon>Cucujiformia</taxon>
        <taxon>Chrysomeloidea</taxon>
        <taxon>Cerambycidae</taxon>
        <taxon>Lepturinae</taxon>
        <taxon>Rhagiini</taxon>
        <taxon>Rhamnusium</taxon>
    </lineage>
</organism>
<evidence type="ECO:0000256" key="13">
    <source>
        <dbReference type="ARBA" id="ARBA00023277"/>
    </source>
</evidence>
<comment type="subcellular location">
    <subcellularLocation>
        <location evidence="1">Endoplasmic reticulum</location>
    </subcellularLocation>
</comment>
<comment type="caution">
    <text evidence="17">The sequence shown here is derived from an EMBL/GenBank/DDBJ whole genome shotgun (WGS) entry which is preliminary data.</text>
</comment>
<dbReference type="PANTHER" id="PTHR21420">
    <property type="entry name" value="GDP-FUCOSE PROTEIN O-FUCOSYLTRANSFERASE 1"/>
    <property type="match status" value="1"/>
</dbReference>
<dbReference type="InterPro" id="IPR019378">
    <property type="entry name" value="GDP-Fuc_O-FucTrfase"/>
</dbReference>
<evidence type="ECO:0000256" key="7">
    <source>
        <dbReference type="ARBA" id="ARBA00022679"/>
    </source>
</evidence>
<keyword evidence="18" id="KW-1185">Reference proteome</keyword>
<keyword evidence="8" id="KW-0256">Endoplasmic reticulum</keyword>